<comment type="caution">
    <text evidence="1">The sequence shown here is derived from an EMBL/GenBank/DDBJ whole genome shotgun (WGS) entry which is preliminary data.</text>
</comment>
<accession>A0AAV1IBN2</accession>
<dbReference type="AlphaFoldDB" id="A0AAV1IBN2"/>
<sequence length="160" mass="17319">MPGFLDGAGHHHALYHQRDVAIVCVIHASLMVRSKNNILSVRVIESWLGSRSDSVHHLSQAQYDMIPVLRNDAIMCAGTENLGATVAIIMVNLQNRKQDGTAGVMSTPQGCALHNCRHQPCSTAALTSNVIALILACRCLPRSLLGFTNRPEFHGLASTL</sequence>
<keyword evidence="2" id="KW-1185">Reference proteome</keyword>
<reference evidence="1 2" key="1">
    <citation type="submission" date="2023-10" db="EMBL/GenBank/DDBJ databases">
        <authorList>
            <person name="Maclean D."/>
            <person name="Macfadyen A."/>
        </authorList>
    </citation>
    <scope>NUCLEOTIDE SEQUENCE [LARGE SCALE GENOMIC DNA]</scope>
</reference>
<evidence type="ECO:0000313" key="2">
    <source>
        <dbReference type="Proteomes" id="UP001314263"/>
    </source>
</evidence>
<evidence type="ECO:0000313" key="1">
    <source>
        <dbReference type="EMBL" id="CAK0784271.1"/>
    </source>
</evidence>
<dbReference type="EMBL" id="CAUYUE010000010">
    <property type="protein sequence ID" value="CAK0784271.1"/>
    <property type="molecule type" value="Genomic_DNA"/>
</dbReference>
<organism evidence="1 2">
    <name type="scientific">Coccomyxa viridis</name>
    <dbReference type="NCBI Taxonomy" id="1274662"/>
    <lineage>
        <taxon>Eukaryota</taxon>
        <taxon>Viridiplantae</taxon>
        <taxon>Chlorophyta</taxon>
        <taxon>core chlorophytes</taxon>
        <taxon>Trebouxiophyceae</taxon>
        <taxon>Trebouxiophyceae incertae sedis</taxon>
        <taxon>Coccomyxaceae</taxon>
        <taxon>Coccomyxa</taxon>
    </lineage>
</organism>
<name>A0AAV1IBN2_9CHLO</name>
<protein>
    <submittedName>
        <fullName evidence="1">Uncharacterized protein</fullName>
    </submittedName>
</protein>
<gene>
    <name evidence="1" type="ORF">CVIRNUC_007475</name>
</gene>
<proteinExistence type="predicted"/>
<dbReference type="Proteomes" id="UP001314263">
    <property type="component" value="Unassembled WGS sequence"/>
</dbReference>